<dbReference type="Proteomes" id="UP001229421">
    <property type="component" value="Unassembled WGS sequence"/>
</dbReference>
<feature type="transmembrane region" description="Helical" evidence="1">
    <location>
        <begin position="110"/>
        <end position="126"/>
    </location>
</feature>
<feature type="transmembrane region" description="Helical" evidence="1">
    <location>
        <begin position="71"/>
        <end position="89"/>
    </location>
</feature>
<keyword evidence="3" id="KW-1185">Reference proteome</keyword>
<sequence length="153" mass="17766">MSDFTFPSPIRHAYCHLWCSLIVFVVYGVRLLCLLLDCCFFLLSSVIWLLGDSSFLLVDWNFLSAILKSTLYYWWHNLCILLSLLASTVKSAALQVVHKRIYANLWRADWSFLPMILMSTLCYWWPNLCILLSLLASTVKSAALQLALYIYRL</sequence>
<accession>A0AAD8L1Z3</accession>
<name>A0AAD8L1Z3_TARER</name>
<organism evidence="2 3">
    <name type="scientific">Tagetes erecta</name>
    <name type="common">African marigold</name>
    <dbReference type="NCBI Taxonomy" id="13708"/>
    <lineage>
        <taxon>Eukaryota</taxon>
        <taxon>Viridiplantae</taxon>
        <taxon>Streptophyta</taxon>
        <taxon>Embryophyta</taxon>
        <taxon>Tracheophyta</taxon>
        <taxon>Spermatophyta</taxon>
        <taxon>Magnoliopsida</taxon>
        <taxon>eudicotyledons</taxon>
        <taxon>Gunneridae</taxon>
        <taxon>Pentapetalae</taxon>
        <taxon>asterids</taxon>
        <taxon>campanulids</taxon>
        <taxon>Asterales</taxon>
        <taxon>Asteraceae</taxon>
        <taxon>Asteroideae</taxon>
        <taxon>Heliantheae alliance</taxon>
        <taxon>Tageteae</taxon>
        <taxon>Tagetes</taxon>
    </lineage>
</organism>
<keyword evidence="1" id="KW-1133">Transmembrane helix</keyword>
<proteinExistence type="predicted"/>
<protein>
    <submittedName>
        <fullName evidence="2">Uncharacterized protein</fullName>
    </submittedName>
</protein>
<reference evidence="2" key="1">
    <citation type="journal article" date="2023" name="bioRxiv">
        <title>Improved chromosome-level genome assembly for marigold (Tagetes erecta).</title>
        <authorList>
            <person name="Jiang F."/>
            <person name="Yuan L."/>
            <person name="Wang S."/>
            <person name="Wang H."/>
            <person name="Xu D."/>
            <person name="Wang A."/>
            <person name="Fan W."/>
        </authorList>
    </citation>
    <scope>NUCLEOTIDE SEQUENCE</scope>
    <source>
        <strain evidence="2">WSJ</strain>
        <tissue evidence="2">Leaf</tissue>
    </source>
</reference>
<gene>
    <name evidence="2" type="ORF">QVD17_07808</name>
</gene>
<dbReference type="EMBL" id="JAUHHV010000002">
    <property type="protein sequence ID" value="KAK1431351.1"/>
    <property type="molecule type" value="Genomic_DNA"/>
</dbReference>
<keyword evidence="1" id="KW-0812">Transmembrane</keyword>
<comment type="caution">
    <text evidence="2">The sequence shown here is derived from an EMBL/GenBank/DDBJ whole genome shotgun (WGS) entry which is preliminary data.</text>
</comment>
<evidence type="ECO:0000313" key="2">
    <source>
        <dbReference type="EMBL" id="KAK1431351.1"/>
    </source>
</evidence>
<feature type="transmembrane region" description="Helical" evidence="1">
    <location>
        <begin position="21"/>
        <end position="51"/>
    </location>
</feature>
<evidence type="ECO:0000256" key="1">
    <source>
        <dbReference type="SAM" id="Phobius"/>
    </source>
</evidence>
<evidence type="ECO:0000313" key="3">
    <source>
        <dbReference type="Proteomes" id="UP001229421"/>
    </source>
</evidence>
<keyword evidence="1" id="KW-0472">Membrane</keyword>
<dbReference type="AlphaFoldDB" id="A0AAD8L1Z3"/>